<dbReference type="InterPro" id="IPR023696">
    <property type="entry name" value="Ureohydrolase_dom_sf"/>
</dbReference>
<evidence type="ECO:0000313" key="9">
    <source>
        <dbReference type="EMBL" id="KAK7582124.1"/>
    </source>
</evidence>
<evidence type="ECO:0000259" key="8">
    <source>
        <dbReference type="Pfam" id="PF20811"/>
    </source>
</evidence>
<dbReference type="GO" id="GO:0006282">
    <property type="term" value="P:regulation of DNA repair"/>
    <property type="evidence" value="ECO:0007669"/>
    <property type="project" value="InterPro"/>
</dbReference>
<dbReference type="Pfam" id="PF20811">
    <property type="entry name" value="PARG_cat_N"/>
    <property type="match status" value="1"/>
</dbReference>
<dbReference type="GO" id="GO:0141221">
    <property type="term" value="F:histone deacetylase activity, hydrolytic mechanism"/>
    <property type="evidence" value="ECO:0007669"/>
    <property type="project" value="UniProtKB-EC"/>
</dbReference>
<dbReference type="Proteomes" id="UP001367676">
    <property type="component" value="Unassembled WGS sequence"/>
</dbReference>
<organism evidence="9 10">
    <name type="scientific">Parthenolecanium corni</name>
    <dbReference type="NCBI Taxonomy" id="536013"/>
    <lineage>
        <taxon>Eukaryota</taxon>
        <taxon>Metazoa</taxon>
        <taxon>Ecdysozoa</taxon>
        <taxon>Arthropoda</taxon>
        <taxon>Hexapoda</taxon>
        <taxon>Insecta</taxon>
        <taxon>Pterygota</taxon>
        <taxon>Neoptera</taxon>
        <taxon>Paraneoptera</taxon>
        <taxon>Hemiptera</taxon>
        <taxon>Sternorrhyncha</taxon>
        <taxon>Coccoidea</taxon>
        <taxon>Coccidae</taxon>
        <taxon>Parthenolecanium</taxon>
    </lineage>
</organism>
<dbReference type="GO" id="GO:0005975">
    <property type="term" value="P:carbohydrate metabolic process"/>
    <property type="evidence" value="ECO:0007669"/>
    <property type="project" value="InterPro"/>
</dbReference>
<evidence type="ECO:0000256" key="5">
    <source>
        <dbReference type="PIRSR" id="PIRSR607724-1"/>
    </source>
</evidence>
<feature type="domain" description="PARG helical" evidence="8">
    <location>
        <begin position="424"/>
        <end position="489"/>
    </location>
</feature>
<dbReference type="InterPro" id="IPR048362">
    <property type="entry name" value="PARG_helical"/>
</dbReference>
<evidence type="ECO:0000259" key="6">
    <source>
        <dbReference type="Pfam" id="PF00850"/>
    </source>
</evidence>
<dbReference type="PANTHER" id="PTHR12837:SF15">
    <property type="entry name" value="POLY(ADP-RIBOSE) GLYCOHYDROLASE"/>
    <property type="match status" value="1"/>
</dbReference>
<dbReference type="GO" id="GO:0005634">
    <property type="term" value="C:nucleus"/>
    <property type="evidence" value="ECO:0007669"/>
    <property type="project" value="TreeGrafter"/>
</dbReference>
<dbReference type="Gene3D" id="3.40.800.20">
    <property type="entry name" value="Histone deacetylase domain"/>
    <property type="match status" value="2"/>
</dbReference>
<reference evidence="9 10" key="1">
    <citation type="submission" date="2024-03" db="EMBL/GenBank/DDBJ databases">
        <title>Adaptation during the transition from Ophiocordyceps entomopathogen to insect associate is accompanied by gene loss and intensified selection.</title>
        <authorList>
            <person name="Ward C.M."/>
            <person name="Onetto C.A."/>
            <person name="Borneman A.R."/>
        </authorList>
    </citation>
    <scope>NUCLEOTIDE SEQUENCE [LARGE SCALE GENOMIC DNA]</scope>
    <source>
        <strain evidence="9">AWRI1</strain>
        <tissue evidence="9">Single Adult Female</tissue>
    </source>
</reference>
<evidence type="ECO:0000313" key="10">
    <source>
        <dbReference type="Proteomes" id="UP001367676"/>
    </source>
</evidence>
<protein>
    <recommendedName>
        <fullName evidence="2">poly(ADP-ribose) glycohydrolase</fullName>
        <ecNumber evidence="2">3.2.1.143</ecNumber>
    </recommendedName>
</protein>
<feature type="active site" evidence="5">
    <location>
        <position position="558"/>
    </location>
</feature>
<feature type="domain" description="PARG catalytic Macro" evidence="7">
    <location>
        <begin position="507"/>
        <end position="713"/>
    </location>
</feature>
<dbReference type="Pfam" id="PF05028">
    <property type="entry name" value="PARG_cat_C"/>
    <property type="match status" value="1"/>
</dbReference>
<dbReference type="SUPFAM" id="SSF52768">
    <property type="entry name" value="Arginase/deacetylase"/>
    <property type="match status" value="1"/>
</dbReference>
<evidence type="ECO:0000256" key="2">
    <source>
        <dbReference type="ARBA" id="ARBA00012255"/>
    </source>
</evidence>
<evidence type="ECO:0000256" key="4">
    <source>
        <dbReference type="ARBA" id="ARBA00048287"/>
    </source>
</evidence>
<comment type="similarity">
    <text evidence="1">Belongs to the poly(ADP-ribose) glycohydrolase family.</text>
</comment>
<dbReference type="EC" id="3.2.1.143" evidence="2"/>
<feature type="active site" evidence="5">
    <location>
        <position position="539"/>
    </location>
</feature>
<name>A0AAN9TCW3_9HEMI</name>
<dbReference type="GO" id="GO:0004649">
    <property type="term" value="F:poly(ADP-ribose) glycohydrolase activity"/>
    <property type="evidence" value="ECO:0007669"/>
    <property type="project" value="UniProtKB-EC"/>
</dbReference>
<dbReference type="AlphaFoldDB" id="A0AAN9TCW3"/>
<dbReference type="PANTHER" id="PTHR12837">
    <property type="entry name" value="POLY ADP-RIBOSE GLYCOHYDROLASE"/>
    <property type="match status" value="1"/>
</dbReference>
<feature type="domain" description="Histone deacetylase" evidence="6">
    <location>
        <begin position="171"/>
        <end position="245"/>
    </location>
</feature>
<dbReference type="GO" id="GO:0009225">
    <property type="term" value="P:nucleotide-sugar metabolic process"/>
    <property type="evidence" value="ECO:0007669"/>
    <property type="project" value="TreeGrafter"/>
</dbReference>
<proteinExistence type="inferred from homology"/>
<gene>
    <name evidence="9" type="ORF">V9T40_013569</name>
</gene>
<evidence type="ECO:0000256" key="3">
    <source>
        <dbReference type="ARBA" id="ARBA00022801"/>
    </source>
</evidence>
<sequence>MDFQEPSKYVNKEVSISFRRQRIVFIHNEFLMLLCSKIPNVKDRASIVYSLIKSYNLFSSMKVIDVTPASMEDLCKFHSPLYIKFLKKVSHFFTSVSEEDRDLVAENLEAESQDFGIVVGLFLGYDCPLVSNLFSLVSLVGGSSLTAARELNERSADIAINWYGGWHHAQRVISEVIKSYQPNAIVMQCGADGLAGDKLGGFNLTLKSYTYCVKYILSLHKPTLLLGGGGYNEANVARCWTTLTSIAAGREISNNIPENEYFPYFGPDFTLEIHPSNLKNTNTSEYLENILSEITDYSLKKGMHKQKSQLPTAFGKPQFPDLCNDEEHTILIEKPVTSGNIPKSYPGVDSRRDFWDPDHVKLPCSENNSTLGKQKRWDLVKEALTGSRIGSVEQLEAAIKTYNADVGSQWKFTSLKLFFREIYSATENKAFFDSLLPKIIGLALRLPELITNGIPLLKRDRTHSVSLSQLQVACLLANAFLCTYPCRNEVPTGVLTFSRNYIAPNSIPKWFASERTLSGLYVSSDGNIEDDGYGFFQMDFADKFIGGLITTTGCVQEEIRFSICPELIISRLFTECIGPNEAVIITGCERFSNYSGYGPNFKWTGNYKDPTPSDQYGRRYCTVLGLDAMNYRWKPAKQYTSESIQRELNKAYAGFSWGCSLANQTELCAVATGNWGCGIFRGNVQLKSLLQHMSASEAGRDLAYYTFNNVKLRNSMAETHQFLVENKVTIGNLYKLVLEFCEDELFKSMNVFEFLKSRIVTSNAETASGSKSRNV</sequence>
<dbReference type="Pfam" id="PF00850">
    <property type="entry name" value="Hist_deacetyl"/>
    <property type="match status" value="1"/>
</dbReference>
<evidence type="ECO:0000259" key="7">
    <source>
        <dbReference type="Pfam" id="PF05028"/>
    </source>
</evidence>
<dbReference type="GO" id="GO:0005737">
    <property type="term" value="C:cytoplasm"/>
    <property type="evidence" value="ECO:0007669"/>
    <property type="project" value="TreeGrafter"/>
</dbReference>
<dbReference type="InterPro" id="IPR023801">
    <property type="entry name" value="His_deacetylse_dom"/>
</dbReference>
<comment type="caution">
    <text evidence="9">The sequence shown here is derived from an EMBL/GenBank/DDBJ whole genome shotgun (WGS) entry which is preliminary data.</text>
</comment>
<keyword evidence="10" id="KW-1185">Reference proteome</keyword>
<accession>A0AAN9TCW3</accession>
<evidence type="ECO:0000256" key="1">
    <source>
        <dbReference type="ARBA" id="ARBA00009545"/>
    </source>
</evidence>
<comment type="catalytic activity">
    <reaction evidence="4">
        <text>N(6)-acetyl-L-lysyl-[histone] + H2O = L-lysyl-[histone] + acetate</text>
        <dbReference type="Rhea" id="RHEA:58196"/>
        <dbReference type="Rhea" id="RHEA-COMP:9845"/>
        <dbReference type="Rhea" id="RHEA-COMP:11338"/>
        <dbReference type="ChEBI" id="CHEBI:15377"/>
        <dbReference type="ChEBI" id="CHEBI:29969"/>
        <dbReference type="ChEBI" id="CHEBI:30089"/>
        <dbReference type="ChEBI" id="CHEBI:61930"/>
        <dbReference type="EC" id="3.5.1.98"/>
    </reaction>
</comment>
<dbReference type="InterPro" id="IPR007724">
    <property type="entry name" value="Poly_GlycHdrlase"/>
</dbReference>
<keyword evidence="3" id="KW-0378">Hydrolase</keyword>
<feature type="active site" evidence="5">
    <location>
        <position position="557"/>
    </location>
</feature>
<dbReference type="InterPro" id="IPR037138">
    <property type="entry name" value="His_deacetylse_dom_sf"/>
</dbReference>
<dbReference type="EMBL" id="JBBCAQ010000033">
    <property type="protein sequence ID" value="KAK7582124.1"/>
    <property type="molecule type" value="Genomic_DNA"/>
</dbReference>
<dbReference type="InterPro" id="IPR046372">
    <property type="entry name" value="PARG_cat_C"/>
</dbReference>
<dbReference type="GO" id="GO:1990966">
    <property type="term" value="P:ATP generation from poly-ADP-D-ribose"/>
    <property type="evidence" value="ECO:0007669"/>
    <property type="project" value="TreeGrafter"/>
</dbReference>